<reference evidence="8" key="1">
    <citation type="submission" date="2020-01" db="EMBL/GenBank/DDBJ databases">
        <title>Viral genomes from wild and zoo birds in China.</title>
        <authorList>
            <person name="Xiao Y."/>
            <person name="Shan T."/>
            <person name="Yang S."/>
            <person name="Zhang W."/>
        </authorList>
    </citation>
    <scope>NUCLEOTIDE SEQUENCE</scope>
    <source>
        <strain evidence="8">Brb001par1</strain>
    </source>
</reference>
<dbReference type="SUPFAM" id="SSF52540">
    <property type="entry name" value="P-loop containing nucleoside triphosphate hydrolases"/>
    <property type="match status" value="1"/>
</dbReference>
<dbReference type="EMBL" id="MT138217">
    <property type="protein sequence ID" value="QKE54856.1"/>
    <property type="molecule type" value="Genomic_DNA"/>
</dbReference>
<feature type="compositionally biased region" description="Low complexity" evidence="6">
    <location>
        <begin position="506"/>
        <end position="537"/>
    </location>
</feature>
<keyword evidence="3" id="KW-0235">DNA replication</keyword>
<feature type="region of interest" description="Disordered" evidence="6">
    <location>
        <begin position="464"/>
        <end position="607"/>
    </location>
</feature>
<dbReference type="GO" id="GO:0019079">
    <property type="term" value="P:viral genome replication"/>
    <property type="evidence" value="ECO:0007669"/>
    <property type="project" value="InterPro"/>
</dbReference>
<evidence type="ECO:0000256" key="1">
    <source>
        <dbReference type="ARBA" id="ARBA00004147"/>
    </source>
</evidence>
<accession>A0A7D3QJU3</accession>
<sequence length="667" mass="76100">MQTEVESSRRNFGYWLWMGTPGTSGDLDSDQTSTVLVEKDFVLSPYPDTERALKMQNMREWLCGIFQICNNVGIPLVERVPYTLFLNELHTVDEWLITGEYNKDGIFHTHVLLRTGVRSDSLRRSMYTAWNRLMGSSTFRKTAFGGESATMDCLKLQKCHKPESMFCYLMKCPQWCMSNREYLLQLAYDIDAWNLAERFRPKDPETDPAEEMATMNQITAELLELITEHGCKSFEDCLRQGPLIMQKYLHRPGLVTIVQNCLQFVKSTGNAWNISLYKKYDPNPCMIHRVLLFQGISPSEFDECFFKWLTKSDSKKNTICLYGPSNTGKSAFIFGFKQCVNWGEVVNSPTFAFEALLDATFAVWEEPLISPELAEKTKQVMEGMTTSIPIKHKKPQMLNRTPLIMTTNHYPWRFCTAEEQMFRNRMWIWEFHYQPKDTAYVSRTSEHRCKCCYCRASRGCQITIGEPSPGTMQTGEQSFPAEQSTGTDPFSEMGTRSMLGAGEGTSGSYHSSSSGSSSSTNIECSGSTKSSSSTSNTAEQHMGTFRVIRRNNPKHGLSTAPEHVESNKRRRRARNDSSPDRSRQCGGKYVGGDRGGNGTSKKEHDSTTLLGYFTQNPNKKTTIKAGSEKFNLDQHLESIVEPLTYPMYFPLKQDWCQYLAYLQYRYG</sequence>
<dbReference type="PROSITE" id="PS51206">
    <property type="entry name" value="SF3_HELICASE_1"/>
    <property type="match status" value="1"/>
</dbReference>
<keyword evidence="5" id="KW-0067">ATP-binding</keyword>
<protein>
    <submittedName>
        <fullName evidence="8">Nonstructural protein</fullName>
    </submittedName>
</protein>
<dbReference type="InterPro" id="IPR014015">
    <property type="entry name" value="Helicase_SF3_DNA-vir"/>
</dbReference>
<dbReference type="Pfam" id="PF01057">
    <property type="entry name" value="Parvo_NS1"/>
    <property type="match status" value="1"/>
</dbReference>
<feature type="compositionally biased region" description="Polar residues" evidence="6">
    <location>
        <begin position="470"/>
        <end position="488"/>
    </location>
</feature>
<evidence type="ECO:0000256" key="3">
    <source>
        <dbReference type="ARBA" id="ARBA00022705"/>
    </source>
</evidence>
<name>A0A7D3QJU3_9VIRU</name>
<dbReference type="GO" id="GO:0005524">
    <property type="term" value="F:ATP binding"/>
    <property type="evidence" value="ECO:0007669"/>
    <property type="project" value="UniProtKB-KW"/>
</dbReference>
<evidence type="ECO:0000256" key="2">
    <source>
        <dbReference type="ARBA" id="ARBA00022562"/>
    </source>
</evidence>
<feature type="compositionally biased region" description="Gly residues" evidence="6">
    <location>
        <begin position="588"/>
        <end position="598"/>
    </location>
</feature>
<organism evidence="8">
    <name type="scientific">Parvoviridae sp</name>
    <dbReference type="NCBI Taxonomy" id="1940570"/>
    <lineage>
        <taxon>Viruses</taxon>
        <taxon>Monodnaviria</taxon>
        <taxon>Shotokuvirae</taxon>
        <taxon>Cossaviricota</taxon>
        <taxon>Quintoviricetes</taxon>
        <taxon>Piccovirales</taxon>
        <taxon>Parvoviridae</taxon>
    </lineage>
</organism>
<comment type="subcellular location">
    <subcellularLocation>
        <location evidence="1">Host nucleus</location>
    </subcellularLocation>
</comment>
<dbReference type="GO" id="GO:0042025">
    <property type="term" value="C:host cell nucleus"/>
    <property type="evidence" value="ECO:0007669"/>
    <property type="project" value="UniProtKB-SubCell"/>
</dbReference>
<evidence type="ECO:0000256" key="4">
    <source>
        <dbReference type="ARBA" id="ARBA00022741"/>
    </source>
</evidence>
<keyword evidence="2" id="KW-1048">Host nucleus</keyword>
<evidence type="ECO:0000256" key="5">
    <source>
        <dbReference type="ARBA" id="ARBA00022840"/>
    </source>
</evidence>
<evidence type="ECO:0000259" key="7">
    <source>
        <dbReference type="PROSITE" id="PS51206"/>
    </source>
</evidence>
<dbReference type="GO" id="GO:0006260">
    <property type="term" value="P:DNA replication"/>
    <property type="evidence" value="ECO:0007669"/>
    <property type="project" value="UniProtKB-KW"/>
</dbReference>
<dbReference type="InterPro" id="IPR001257">
    <property type="entry name" value="Parvovirus_NS1_helicase"/>
</dbReference>
<keyword evidence="4" id="KW-0547">Nucleotide-binding</keyword>
<dbReference type="InterPro" id="IPR027417">
    <property type="entry name" value="P-loop_NTPase"/>
</dbReference>
<evidence type="ECO:0000256" key="6">
    <source>
        <dbReference type="SAM" id="MobiDB-lite"/>
    </source>
</evidence>
<proteinExistence type="predicted"/>
<evidence type="ECO:0000313" key="8">
    <source>
        <dbReference type="EMBL" id="QKE54856.1"/>
    </source>
</evidence>
<dbReference type="Gene3D" id="3.40.50.300">
    <property type="entry name" value="P-loop containing nucleotide triphosphate hydrolases"/>
    <property type="match status" value="1"/>
</dbReference>
<feature type="domain" description="SF3 helicase" evidence="7">
    <location>
        <begin position="287"/>
        <end position="444"/>
    </location>
</feature>
<feature type="compositionally biased region" description="Basic and acidic residues" evidence="6">
    <location>
        <begin position="574"/>
        <end position="583"/>
    </location>
</feature>